<evidence type="ECO:0000256" key="2">
    <source>
        <dbReference type="SAM" id="Phobius"/>
    </source>
</evidence>
<feature type="compositionally biased region" description="Basic and acidic residues" evidence="1">
    <location>
        <begin position="243"/>
        <end position="257"/>
    </location>
</feature>
<protein>
    <recommendedName>
        <fullName evidence="5">YIR protein</fullName>
    </recommendedName>
</protein>
<dbReference type="Pfam" id="PF06022">
    <property type="entry name" value="Cir_Bir_Yir"/>
    <property type="match status" value="1"/>
</dbReference>
<feature type="region of interest" description="Disordered" evidence="1">
    <location>
        <begin position="240"/>
        <end position="263"/>
    </location>
</feature>
<dbReference type="EMBL" id="KI635766">
    <property type="protein sequence ID" value="ETB59307.1"/>
    <property type="molecule type" value="Genomic_DNA"/>
</dbReference>
<reference evidence="3 4" key="1">
    <citation type="submission" date="2013-11" db="EMBL/GenBank/DDBJ databases">
        <title>The Genome Sequence of Plasmodium yoelii 17X.</title>
        <authorList>
            <consortium name="The Broad Institute Genomics Platform"/>
            <consortium name="The Broad Institute Genome Sequencing Center for Infectious Disease"/>
            <person name="Neafsey D."/>
            <person name="Adams J."/>
            <person name="Walker B."/>
            <person name="Young S.K."/>
            <person name="Zeng Q."/>
            <person name="Gargeya S."/>
            <person name="Fitzgerald M."/>
            <person name="Haas B."/>
            <person name="Abouelleil A."/>
            <person name="Alvarado L."/>
            <person name="Chapman S.B."/>
            <person name="Gainer-Dewar J."/>
            <person name="Goldberg J."/>
            <person name="Griggs A."/>
            <person name="Gujja S."/>
            <person name="Hansen M."/>
            <person name="Howarth C."/>
            <person name="Imamovic A."/>
            <person name="Ireland A."/>
            <person name="Larimer J."/>
            <person name="McCowan C."/>
            <person name="Murphy C."/>
            <person name="Pearson M."/>
            <person name="Poon T.W."/>
            <person name="Priest M."/>
            <person name="Roberts A."/>
            <person name="Saif S."/>
            <person name="Shea T."/>
            <person name="Sykes S."/>
            <person name="Wortman J."/>
            <person name="Nusbaum C."/>
            <person name="Birren B."/>
        </authorList>
    </citation>
    <scope>NUCLEOTIDE SEQUENCE [LARGE SCALE GENOMIC DNA]</scope>
    <source>
        <strain evidence="3 4">17X</strain>
    </source>
</reference>
<keyword evidence="2" id="KW-0472">Membrane</keyword>
<dbReference type="Proteomes" id="UP000018538">
    <property type="component" value="Unassembled WGS sequence"/>
</dbReference>
<dbReference type="AlphaFoldDB" id="V7PKI9"/>
<organism evidence="3 4">
    <name type="scientific">Plasmodium yoelii 17X</name>
    <dbReference type="NCBI Taxonomy" id="1323249"/>
    <lineage>
        <taxon>Eukaryota</taxon>
        <taxon>Sar</taxon>
        <taxon>Alveolata</taxon>
        <taxon>Apicomplexa</taxon>
        <taxon>Aconoidasida</taxon>
        <taxon>Haemosporida</taxon>
        <taxon>Plasmodiidae</taxon>
        <taxon>Plasmodium</taxon>
        <taxon>Plasmodium (Vinckeia)</taxon>
    </lineage>
</organism>
<sequence length="329" mass="38958">MDIINNHEFEHKLCYTYNQNCQNFKNLWKYFHDEPDNSGTYYFKDLVFKQYCPGQKCNNDIDKINAGCLWLFNIFFGTSSISFYRDTYKRVVVCIMIWLSYKLILNKVDNITTLNDFYLNNIAKNTQYTDRKLDKEFKSYKEIIDQTKEYMDIDINEISKFYGLLKLLCNMDTHYKNDKSTEFIQDAKKFVDEYGKLRDHDNNTDNSSYNKILHVLSNYYNNFEEYRVIIKTEMERPPLSTEKTSKKVDVEGPKEIQTESSTETGKTNIVTTIPISNTALSGSSLVNKIIPVLSIFVVIPIFFVISYKYSLFGFRKRSKKQHLREMLKK</sequence>
<name>V7PKI9_PLAYE</name>
<proteinExistence type="predicted"/>
<dbReference type="NCBIfam" id="TIGR01590">
    <property type="entry name" value="yir-bir-cir_Pla"/>
    <property type="match status" value="1"/>
</dbReference>
<evidence type="ECO:0000256" key="1">
    <source>
        <dbReference type="SAM" id="MobiDB-lite"/>
    </source>
</evidence>
<evidence type="ECO:0000313" key="3">
    <source>
        <dbReference type="EMBL" id="ETB59307.1"/>
    </source>
</evidence>
<evidence type="ECO:0000313" key="4">
    <source>
        <dbReference type="Proteomes" id="UP000018538"/>
    </source>
</evidence>
<evidence type="ECO:0008006" key="5">
    <source>
        <dbReference type="Google" id="ProtNLM"/>
    </source>
</evidence>
<keyword evidence="2" id="KW-1133">Transmembrane helix</keyword>
<accession>V7PKI9</accession>
<feature type="transmembrane region" description="Helical" evidence="2">
    <location>
        <begin position="289"/>
        <end position="310"/>
    </location>
</feature>
<keyword evidence="4" id="KW-1185">Reference proteome</keyword>
<keyword evidence="2" id="KW-0812">Transmembrane</keyword>
<gene>
    <name evidence="3" type="ORF">YYC_02826</name>
</gene>
<dbReference type="InterPro" id="IPR006477">
    <property type="entry name" value="Yir_bir_cir"/>
</dbReference>